<feature type="transmembrane region" description="Helical" evidence="1">
    <location>
        <begin position="7"/>
        <end position="31"/>
    </location>
</feature>
<dbReference type="EMBL" id="KY684083">
    <property type="protein sequence ID" value="ARF08677.1"/>
    <property type="molecule type" value="Genomic_DNA"/>
</dbReference>
<keyword evidence="1" id="KW-0812">Transmembrane</keyword>
<name>A0A1V0SAD4_9VIRU</name>
<sequence>MIAVKDIITIICSLLFVLFGVIGLIVFMSLFNTEYADNQQGLMVGLIIMSVLSFVGGILVSFVKIMFIMISKIAERNNSTPILYENGVLYNV</sequence>
<evidence type="ECO:0000313" key="2">
    <source>
        <dbReference type="EMBL" id="ARF08677.1"/>
    </source>
</evidence>
<protein>
    <submittedName>
        <fullName evidence="2">Uncharacterized protein</fullName>
    </submittedName>
</protein>
<reference evidence="2" key="1">
    <citation type="journal article" date="2017" name="Science">
        <title>Giant viruses with an expanded complement of translation system components.</title>
        <authorList>
            <person name="Schulz F."/>
            <person name="Yutin N."/>
            <person name="Ivanova N.N."/>
            <person name="Ortega D.R."/>
            <person name="Lee T.K."/>
            <person name="Vierheilig J."/>
            <person name="Daims H."/>
            <person name="Horn M."/>
            <person name="Wagner M."/>
            <person name="Jensen G.J."/>
            <person name="Kyrpides N.C."/>
            <person name="Koonin E.V."/>
            <person name="Woyke T."/>
        </authorList>
    </citation>
    <scope>NUCLEOTIDE SEQUENCE</scope>
    <source>
        <strain evidence="2">CTV1</strain>
    </source>
</reference>
<keyword evidence="1" id="KW-0472">Membrane</keyword>
<evidence type="ECO:0000256" key="1">
    <source>
        <dbReference type="SAM" id="Phobius"/>
    </source>
</evidence>
<accession>A0A1V0SAD4</accession>
<organism evidence="2">
    <name type="scientific">Catovirus CTV1</name>
    <dbReference type="NCBI Taxonomy" id="1977631"/>
    <lineage>
        <taxon>Viruses</taxon>
        <taxon>Varidnaviria</taxon>
        <taxon>Bamfordvirae</taxon>
        <taxon>Nucleocytoviricota</taxon>
        <taxon>Megaviricetes</taxon>
        <taxon>Imitervirales</taxon>
        <taxon>Mimiviridae</taxon>
        <taxon>Klosneuvirinae</taxon>
        <taxon>Catovirus</taxon>
    </lineage>
</organism>
<feature type="transmembrane region" description="Helical" evidence="1">
    <location>
        <begin position="43"/>
        <end position="67"/>
    </location>
</feature>
<proteinExistence type="predicted"/>
<keyword evidence="1" id="KW-1133">Transmembrane helix</keyword>
<gene>
    <name evidence="2" type="ORF">Catovirus_1_727</name>
</gene>